<feature type="domain" description="DUF1722" evidence="1">
    <location>
        <begin position="25"/>
        <end position="108"/>
    </location>
</feature>
<dbReference type="KEGG" id="vil:CFK37_08780"/>
<evidence type="ECO:0000313" key="2">
    <source>
        <dbReference type="EMBL" id="ASK62248.1"/>
    </source>
</evidence>
<dbReference type="Pfam" id="PF08349">
    <property type="entry name" value="DUF1722"/>
    <property type="match status" value="1"/>
</dbReference>
<gene>
    <name evidence="2" type="ORF">CFK37_08780</name>
</gene>
<reference evidence="2 3" key="1">
    <citation type="submission" date="2017-07" db="EMBL/GenBank/DDBJ databases">
        <title>Virgibacillus sp. LM2416.</title>
        <authorList>
            <person name="Tak E.J."/>
            <person name="Bae J.-W."/>
        </authorList>
    </citation>
    <scope>NUCLEOTIDE SEQUENCE [LARGE SCALE GENOMIC DNA]</scope>
    <source>
        <strain evidence="2 3">LM2416</strain>
    </source>
</reference>
<evidence type="ECO:0000313" key="3">
    <source>
        <dbReference type="Proteomes" id="UP000198312"/>
    </source>
</evidence>
<dbReference type="InterPro" id="IPR013560">
    <property type="entry name" value="DUF1722"/>
</dbReference>
<protein>
    <recommendedName>
        <fullName evidence="1">DUF1722 domain-containing protein</fullName>
    </recommendedName>
</protein>
<organism evidence="2 3">
    <name type="scientific">Virgibacillus phasianinus</name>
    <dbReference type="NCBI Taxonomy" id="2017483"/>
    <lineage>
        <taxon>Bacteria</taxon>
        <taxon>Bacillati</taxon>
        <taxon>Bacillota</taxon>
        <taxon>Bacilli</taxon>
        <taxon>Bacillales</taxon>
        <taxon>Bacillaceae</taxon>
        <taxon>Virgibacillus</taxon>
    </lineage>
</organism>
<accession>A0A220U271</accession>
<proteinExistence type="predicted"/>
<evidence type="ECO:0000259" key="1">
    <source>
        <dbReference type="Pfam" id="PF08349"/>
    </source>
</evidence>
<dbReference type="EMBL" id="CP022315">
    <property type="protein sequence ID" value="ASK62248.1"/>
    <property type="molecule type" value="Genomic_DNA"/>
</dbReference>
<dbReference type="AlphaFoldDB" id="A0A220U271"/>
<dbReference type="OrthoDB" id="9782576at2"/>
<dbReference type="Proteomes" id="UP000198312">
    <property type="component" value="Chromosome"/>
</dbReference>
<dbReference type="RefSeq" id="WP_089061508.1">
    <property type="nucleotide sequence ID" value="NZ_CP022315.1"/>
</dbReference>
<sequence>MNNTQSISTLKHVKKGAESVWAANKYLVMACGQNRYREIRKSFRDTTDFRTSFTLLAQVEKEFHSISSKELPELSNALYHILGYFKNVLSAKDRNYLNNLIADNSEQALAKLEEHAQYQHIDYLMSCRLWNRKSAFNDIPITLHVEGETHPSYTLLWEENQLKQK</sequence>
<name>A0A220U271_9BACI</name>
<keyword evidence="3" id="KW-1185">Reference proteome</keyword>